<dbReference type="PRINTS" id="PR01590">
    <property type="entry name" value="HTHFIS"/>
</dbReference>
<feature type="modified residue" description="4-aspartylphosphate" evidence="2">
    <location>
        <position position="51"/>
    </location>
</feature>
<dbReference type="PROSITE" id="PS50110">
    <property type="entry name" value="RESPONSE_REGULATORY"/>
    <property type="match status" value="1"/>
</dbReference>
<dbReference type="Proteomes" id="UP000571701">
    <property type="component" value="Unassembled WGS sequence"/>
</dbReference>
<dbReference type="Gene3D" id="3.40.50.2300">
    <property type="match status" value="1"/>
</dbReference>
<evidence type="ECO:0000313" key="4">
    <source>
        <dbReference type="EMBL" id="MBA5761469.1"/>
    </source>
</evidence>
<dbReference type="GO" id="GO:0043565">
    <property type="term" value="F:sequence-specific DNA binding"/>
    <property type="evidence" value="ECO:0007669"/>
    <property type="project" value="InterPro"/>
</dbReference>
<dbReference type="PANTHER" id="PTHR44591:SF3">
    <property type="entry name" value="RESPONSE REGULATORY DOMAIN-CONTAINING PROTEIN"/>
    <property type="match status" value="1"/>
</dbReference>
<dbReference type="GO" id="GO:0000160">
    <property type="term" value="P:phosphorelay signal transduction system"/>
    <property type="evidence" value="ECO:0007669"/>
    <property type="project" value="InterPro"/>
</dbReference>
<dbReference type="PANTHER" id="PTHR44591">
    <property type="entry name" value="STRESS RESPONSE REGULATOR PROTEIN 1"/>
    <property type="match status" value="1"/>
</dbReference>
<dbReference type="InterPro" id="IPR009057">
    <property type="entry name" value="Homeodomain-like_sf"/>
</dbReference>
<organism evidence="4 5">
    <name type="scientific">Vibrio marinisediminis</name>
    <dbReference type="NCBI Taxonomy" id="2758441"/>
    <lineage>
        <taxon>Bacteria</taxon>
        <taxon>Pseudomonadati</taxon>
        <taxon>Pseudomonadota</taxon>
        <taxon>Gammaproteobacteria</taxon>
        <taxon>Vibrionales</taxon>
        <taxon>Vibrionaceae</taxon>
        <taxon>Vibrio</taxon>
    </lineage>
</organism>
<evidence type="ECO:0000256" key="2">
    <source>
        <dbReference type="PROSITE-ProRule" id="PRU00169"/>
    </source>
</evidence>
<dbReference type="SMART" id="SM00448">
    <property type="entry name" value="REC"/>
    <property type="match status" value="1"/>
</dbReference>
<dbReference type="InterPro" id="IPR002197">
    <property type="entry name" value="HTH_Fis"/>
</dbReference>
<gene>
    <name evidence="4" type="ORF">H2O73_03850</name>
</gene>
<dbReference type="EMBL" id="JACFYF010000001">
    <property type="protein sequence ID" value="MBA5761469.1"/>
    <property type="molecule type" value="Genomic_DNA"/>
</dbReference>
<dbReference type="RefSeq" id="WP_182106694.1">
    <property type="nucleotide sequence ID" value="NZ_JACFYF010000001.1"/>
</dbReference>
<sequence length="172" mass="19131">MKLLIIEDDSAYADIIACRMRRHGFSCETINHADLALHKAMLWQPTHILLDLKLANESGLDLIVPLRASLPMAKIILLTGFASIASAVEAMRRGADDYLAKPVDSNTLLKALMGEINLEALTLKTMSPDQLAWEHINQVLSNNDGNISATARQLGIHRRTLQRKLQKKNLEV</sequence>
<dbReference type="InterPro" id="IPR011006">
    <property type="entry name" value="CheY-like_superfamily"/>
</dbReference>
<dbReference type="SUPFAM" id="SSF52172">
    <property type="entry name" value="CheY-like"/>
    <property type="match status" value="1"/>
</dbReference>
<reference evidence="4 5" key="1">
    <citation type="submission" date="2020-07" db="EMBL/GenBank/DDBJ databases">
        <title>Vibrio marinisediminis sp. nov., isolated from marine sediment.</title>
        <authorList>
            <person name="Ji X."/>
        </authorList>
    </citation>
    <scope>NUCLEOTIDE SEQUENCE [LARGE SCALE GENOMIC DNA]</scope>
    <source>
        <strain evidence="4 5">404</strain>
    </source>
</reference>
<dbReference type="Gene3D" id="1.10.10.60">
    <property type="entry name" value="Homeodomain-like"/>
    <property type="match status" value="1"/>
</dbReference>
<dbReference type="AlphaFoldDB" id="A0A7W2ISM4"/>
<proteinExistence type="predicted"/>
<name>A0A7W2ISM4_9VIBR</name>
<feature type="domain" description="Response regulatory" evidence="3">
    <location>
        <begin position="2"/>
        <end position="116"/>
    </location>
</feature>
<dbReference type="InterPro" id="IPR001789">
    <property type="entry name" value="Sig_transdc_resp-reg_receiver"/>
</dbReference>
<evidence type="ECO:0000259" key="3">
    <source>
        <dbReference type="PROSITE" id="PS50110"/>
    </source>
</evidence>
<keyword evidence="5" id="KW-1185">Reference proteome</keyword>
<accession>A0A7W2ISM4</accession>
<dbReference type="InterPro" id="IPR050595">
    <property type="entry name" value="Bact_response_regulator"/>
</dbReference>
<evidence type="ECO:0000313" key="5">
    <source>
        <dbReference type="Proteomes" id="UP000571701"/>
    </source>
</evidence>
<evidence type="ECO:0000256" key="1">
    <source>
        <dbReference type="ARBA" id="ARBA00022553"/>
    </source>
</evidence>
<protein>
    <submittedName>
        <fullName evidence="4">Response regulator</fullName>
    </submittedName>
</protein>
<dbReference type="Pfam" id="PF00072">
    <property type="entry name" value="Response_reg"/>
    <property type="match status" value="1"/>
</dbReference>
<dbReference type="Pfam" id="PF02954">
    <property type="entry name" value="HTH_8"/>
    <property type="match status" value="1"/>
</dbReference>
<comment type="caution">
    <text evidence="4">The sequence shown here is derived from an EMBL/GenBank/DDBJ whole genome shotgun (WGS) entry which is preliminary data.</text>
</comment>
<dbReference type="SUPFAM" id="SSF46689">
    <property type="entry name" value="Homeodomain-like"/>
    <property type="match status" value="1"/>
</dbReference>
<keyword evidence="1 2" id="KW-0597">Phosphoprotein</keyword>